<dbReference type="AlphaFoldDB" id="A0A9Q1J1R9"/>
<dbReference type="SMART" id="SM00034">
    <property type="entry name" value="CLECT"/>
    <property type="match status" value="1"/>
</dbReference>
<keyword evidence="1" id="KW-0430">Lectin</keyword>
<evidence type="ECO:0000313" key="6">
    <source>
        <dbReference type="EMBL" id="KAJ8362976.1"/>
    </source>
</evidence>
<keyword evidence="3" id="KW-0175">Coiled coil</keyword>
<evidence type="ECO:0000256" key="1">
    <source>
        <dbReference type="ARBA" id="ARBA00022734"/>
    </source>
</evidence>
<evidence type="ECO:0000256" key="2">
    <source>
        <dbReference type="ARBA" id="ARBA00023157"/>
    </source>
</evidence>
<keyword evidence="4" id="KW-0472">Membrane</keyword>
<evidence type="ECO:0000256" key="3">
    <source>
        <dbReference type="SAM" id="Coils"/>
    </source>
</evidence>
<evidence type="ECO:0000313" key="7">
    <source>
        <dbReference type="Proteomes" id="UP001152622"/>
    </source>
</evidence>
<dbReference type="InterPro" id="IPR016187">
    <property type="entry name" value="CTDL_fold"/>
</dbReference>
<keyword evidence="7" id="KW-1185">Reference proteome</keyword>
<accession>A0A9Q1J1R9</accession>
<comment type="caution">
    <text evidence="6">The sequence shown here is derived from an EMBL/GenBank/DDBJ whole genome shotgun (WGS) entry which is preliminary data.</text>
</comment>
<protein>
    <recommendedName>
        <fullName evidence="5">C-type lectin domain-containing protein</fullName>
    </recommendedName>
</protein>
<name>A0A9Q1J1R9_SYNKA</name>
<dbReference type="InterPro" id="IPR050111">
    <property type="entry name" value="C-type_lectin/snaclec_domain"/>
</dbReference>
<dbReference type="InterPro" id="IPR018378">
    <property type="entry name" value="C-type_lectin_CS"/>
</dbReference>
<organism evidence="6 7">
    <name type="scientific">Synaphobranchus kaupii</name>
    <name type="common">Kaup's arrowtooth eel</name>
    <dbReference type="NCBI Taxonomy" id="118154"/>
    <lineage>
        <taxon>Eukaryota</taxon>
        <taxon>Metazoa</taxon>
        <taxon>Chordata</taxon>
        <taxon>Craniata</taxon>
        <taxon>Vertebrata</taxon>
        <taxon>Euteleostomi</taxon>
        <taxon>Actinopterygii</taxon>
        <taxon>Neopterygii</taxon>
        <taxon>Teleostei</taxon>
        <taxon>Anguilliformes</taxon>
        <taxon>Synaphobranchidae</taxon>
        <taxon>Synaphobranchus</taxon>
    </lineage>
</organism>
<feature type="domain" description="C-type lectin" evidence="5">
    <location>
        <begin position="155"/>
        <end position="263"/>
    </location>
</feature>
<proteinExistence type="predicted"/>
<keyword evidence="2" id="KW-1015">Disulfide bond</keyword>
<dbReference type="GO" id="GO:0030246">
    <property type="term" value="F:carbohydrate binding"/>
    <property type="evidence" value="ECO:0007669"/>
    <property type="project" value="UniProtKB-KW"/>
</dbReference>
<dbReference type="Gene3D" id="3.10.100.10">
    <property type="entry name" value="Mannose-Binding Protein A, subunit A"/>
    <property type="match status" value="1"/>
</dbReference>
<dbReference type="CDD" id="cd03590">
    <property type="entry name" value="CLECT_DC-SIGN_like"/>
    <property type="match status" value="1"/>
</dbReference>
<feature type="transmembrane region" description="Helical" evidence="4">
    <location>
        <begin position="59"/>
        <end position="82"/>
    </location>
</feature>
<dbReference type="PROSITE" id="PS50041">
    <property type="entry name" value="C_TYPE_LECTIN_2"/>
    <property type="match status" value="1"/>
</dbReference>
<evidence type="ECO:0000256" key="4">
    <source>
        <dbReference type="SAM" id="Phobius"/>
    </source>
</evidence>
<reference evidence="6" key="1">
    <citation type="journal article" date="2023" name="Science">
        <title>Genome structures resolve the early diversification of teleost fishes.</title>
        <authorList>
            <person name="Parey E."/>
            <person name="Louis A."/>
            <person name="Montfort J."/>
            <person name="Bouchez O."/>
            <person name="Roques C."/>
            <person name="Iampietro C."/>
            <person name="Lluch J."/>
            <person name="Castinel A."/>
            <person name="Donnadieu C."/>
            <person name="Desvignes T."/>
            <person name="Floi Bucao C."/>
            <person name="Jouanno E."/>
            <person name="Wen M."/>
            <person name="Mejri S."/>
            <person name="Dirks R."/>
            <person name="Jansen H."/>
            <person name="Henkel C."/>
            <person name="Chen W.J."/>
            <person name="Zahm M."/>
            <person name="Cabau C."/>
            <person name="Klopp C."/>
            <person name="Thompson A.W."/>
            <person name="Robinson-Rechavi M."/>
            <person name="Braasch I."/>
            <person name="Lecointre G."/>
            <person name="Bobe J."/>
            <person name="Postlethwait J.H."/>
            <person name="Berthelot C."/>
            <person name="Roest Crollius H."/>
            <person name="Guiguen Y."/>
        </authorList>
    </citation>
    <scope>NUCLEOTIDE SEQUENCE</scope>
    <source>
        <strain evidence="6">WJC10195</strain>
    </source>
</reference>
<dbReference type="InterPro" id="IPR033989">
    <property type="entry name" value="CD209-like_CTLD"/>
</dbReference>
<dbReference type="PANTHER" id="PTHR22803">
    <property type="entry name" value="MANNOSE, PHOSPHOLIPASE, LECTIN RECEPTOR RELATED"/>
    <property type="match status" value="1"/>
</dbReference>
<keyword evidence="4" id="KW-0812">Transmembrane</keyword>
<dbReference type="Proteomes" id="UP001152622">
    <property type="component" value="Chromosome 4"/>
</dbReference>
<sequence length="268" mass="30396">MDTRNIYGNISTVQQEMHKIHQQGSFPVPCDLEEQAGRQTRKIGVLFAWPGQRTPQCCLYILVTICVVLLIAGVCAGTSVYFQISAEVQDVKAEISAFKAQVEMINSQEKKNKDDLLQNIQNVEENINAKIVEQINNLRSLWQFGSQMNSSWKRFGSKLYYFSQTSNTWEKAREQCVAMGATLAMAKTDEQMAFLANESTTSHWLGLSDISTEGTWKWLDGSILDKRLWAPGEPNNVGEEDCGVIYRRLNDVKCDRLRPWVCEKSIAI</sequence>
<dbReference type="InterPro" id="IPR016186">
    <property type="entry name" value="C-type_lectin-like/link_sf"/>
</dbReference>
<feature type="coiled-coil region" evidence="3">
    <location>
        <begin position="88"/>
        <end position="133"/>
    </location>
</feature>
<keyword evidence="4" id="KW-1133">Transmembrane helix</keyword>
<dbReference type="OrthoDB" id="6337382at2759"/>
<dbReference type="Pfam" id="PF00059">
    <property type="entry name" value="Lectin_C"/>
    <property type="match status" value="1"/>
</dbReference>
<dbReference type="PROSITE" id="PS00615">
    <property type="entry name" value="C_TYPE_LECTIN_1"/>
    <property type="match status" value="1"/>
</dbReference>
<dbReference type="InterPro" id="IPR001304">
    <property type="entry name" value="C-type_lectin-like"/>
</dbReference>
<evidence type="ECO:0000259" key="5">
    <source>
        <dbReference type="PROSITE" id="PS50041"/>
    </source>
</evidence>
<dbReference type="SUPFAM" id="SSF56436">
    <property type="entry name" value="C-type lectin-like"/>
    <property type="match status" value="1"/>
</dbReference>
<dbReference type="EMBL" id="JAINUF010000004">
    <property type="protein sequence ID" value="KAJ8362976.1"/>
    <property type="molecule type" value="Genomic_DNA"/>
</dbReference>
<gene>
    <name evidence="6" type="ORF">SKAU_G00118070</name>
</gene>